<name>A0A7S1YH04_9STRA</name>
<proteinExistence type="inferred from homology"/>
<dbReference type="AlphaFoldDB" id="A0A7S1YH04"/>
<keyword evidence="2" id="KW-0732">Signal</keyword>
<reference evidence="4" key="1">
    <citation type="submission" date="2021-01" db="EMBL/GenBank/DDBJ databases">
        <authorList>
            <person name="Corre E."/>
            <person name="Pelletier E."/>
            <person name="Niang G."/>
            <person name="Scheremetjew M."/>
            <person name="Finn R."/>
            <person name="Kale V."/>
            <person name="Holt S."/>
            <person name="Cochrane G."/>
            <person name="Meng A."/>
            <person name="Brown T."/>
            <person name="Cohen L."/>
        </authorList>
    </citation>
    <scope>NUCLEOTIDE SEQUENCE</scope>
    <source>
        <strain evidence="4">CCMP 410</strain>
    </source>
</reference>
<dbReference type="SUPFAM" id="SSF51735">
    <property type="entry name" value="NAD(P)-binding Rossmann-fold domains"/>
    <property type="match status" value="1"/>
</dbReference>
<dbReference type="GO" id="GO:0006567">
    <property type="term" value="P:L-threonine catabolic process"/>
    <property type="evidence" value="ECO:0007669"/>
    <property type="project" value="TreeGrafter"/>
</dbReference>
<evidence type="ECO:0000256" key="2">
    <source>
        <dbReference type="SAM" id="SignalP"/>
    </source>
</evidence>
<feature type="chain" id="PRO_5030739469" description="NAD-dependent epimerase/dehydratase domain-containing protein" evidence="2">
    <location>
        <begin position="19"/>
        <end position="385"/>
    </location>
</feature>
<accession>A0A7S1YH04</accession>
<organism evidence="4">
    <name type="scientific">Grammatophora oceanica</name>
    <dbReference type="NCBI Taxonomy" id="210454"/>
    <lineage>
        <taxon>Eukaryota</taxon>
        <taxon>Sar</taxon>
        <taxon>Stramenopiles</taxon>
        <taxon>Ochrophyta</taxon>
        <taxon>Bacillariophyta</taxon>
        <taxon>Fragilariophyceae</taxon>
        <taxon>Fragilariophycidae</taxon>
        <taxon>Rhabdonematales</taxon>
        <taxon>Grammatophoraceae</taxon>
        <taxon>Grammatophora</taxon>
    </lineage>
</organism>
<dbReference type="PANTHER" id="PTHR42687">
    <property type="entry name" value="L-THREONINE 3-DEHYDROGENASE"/>
    <property type="match status" value="1"/>
</dbReference>
<evidence type="ECO:0000313" key="4">
    <source>
        <dbReference type="EMBL" id="CAD9304624.1"/>
    </source>
</evidence>
<dbReference type="InterPro" id="IPR036291">
    <property type="entry name" value="NAD(P)-bd_dom_sf"/>
</dbReference>
<dbReference type="Pfam" id="PF01370">
    <property type="entry name" value="Epimerase"/>
    <property type="match status" value="1"/>
</dbReference>
<sequence length="385" mass="40931">MKIVFICIVASLSSLAQAFVAPNQAGTRSTALNAAALIVQNKGGGHGELGFQLAKVLSGNDKIDSITILQDDAANMESEPFCSYATDIGDVTIVKAPLADETMDATKMQALLGSGTTFDYVWDNASKGAKGAGKAVVDCAKSWGCNLLTYVSSAGAYNPTADTTYPMDEATTPVKESAGQVLYEQYATASGVPFCSFRPQYIYGPKSNKYDYVDWYFDRLTRGLPLPIPGDGSQLVSLTNSEDVASLLASVLNDEAAAASGAIFNCGTDQLVSYNEVAKLCAEVSGVVDYSVCHYDGAELGKGKFPFRLTDFYVAPTKAKSALGWSGAAHSLRDDLTWYYKDYVASRADKPIKLDADWDIVSKTADGTGSAPKYEKYGVAITQSA</sequence>
<evidence type="ECO:0000259" key="3">
    <source>
        <dbReference type="Pfam" id="PF01370"/>
    </source>
</evidence>
<dbReference type="InterPro" id="IPR001509">
    <property type="entry name" value="Epimerase_deHydtase"/>
</dbReference>
<feature type="domain" description="NAD-dependent epimerase/dehydratase" evidence="3">
    <location>
        <begin position="44"/>
        <end position="267"/>
    </location>
</feature>
<dbReference type="InterPro" id="IPR051225">
    <property type="entry name" value="NAD(P)_epim/dehydratase"/>
</dbReference>
<gene>
    <name evidence="4" type="ORF">GOCE00092_LOCUS23618</name>
</gene>
<dbReference type="Gene3D" id="3.40.50.720">
    <property type="entry name" value="NAD(P)-binding Rossmann-like Domain"/>
    <property type="match status" value="1"/>
</dbReference>
<protein>
    <recommendedName>
        <fullName evidence="3">NAD-dependent epimerase/dehydratase domain-containing protein</fullName>
    </recommendedName>
</protein>
<dbReference type="EMBL" id="HBGK01044888">
    <property type="protein sequence ID" value="CAD9304624.1"/>
    <property type="molecule type" value="Transcribed_RNA"/>
</dbReference>
<comment type="similarity">
    <text evidence="1">Belongs to the NAD(P)-dependent epimerase/dehydratase family.</text>
</comment>
<dbReference type="PANTHER" id="PTHR42687:SF1">
    <property type="entry name" value="L-THREONINE 3-DEHYDROGENASE, MITOCHONDRIAL"/>
    <property type="match status" value="1"/>
</dbReference>
<feature type="signal peptide" evidence="2">
    <location>
        <begin position="1"/>
        <end position="18"/>
    </location>
</feature>
<dbReference type="GO" id="GO:0008743">
    <property type="term" value="F:L-threonine 3-dehydrogenase activity"/>
    <property type="evidence" value="ECO:0007669"/>
    <property type="project" value="TreeGrafter"/>
</dbReference>
<evidence type="ECO:0000256" key="1">
    <source>
        <dbReference type="ARBA" id="ARBA00007637"/>
    </source>
</evidence>